<evidence type="ECO:0000313" key="2">
    <source>
        <dbReference type="EMBL" id="KAG7170675.1"/>
    </source>
</evidence>
<evidence type="ECO:0000313" key="3">
    <source>
        <dbReference type="Proteomes" id="UP000747542"/>
    </source>
</evidence>
<gene>
    <name evidence="2" type="ORF">Hamer_G013495</name>
</gene>
<feature type="compositionally biased region" description="Polar residues" evidence="1">
    <location>
        <begin position="1"/>
        <end position="14"/>
    </location>
</feature>
<proteinExistence type="predicted"/>
<accession>A0A8J5N0D9</accession>
<dbReference type="EMBL" id="JAHLQT010013773">
    <property type="protein sequence ID" value="KAG7170675.1"/>
    <property type="molecule type" value="Genomic_DNA"/>
</dbReference>
<comment type="caution">
    <text evidence="2">The sequence shown here is derived from an EMBL/GenBank/DDBJ whole genome shotgun (WGS) entry which is preliminary data.</text>
</comment>
<evidence type="ECO:0000256" key="1">
    <source>
        <dbReference type="SAM" id="MobiDB-lite"/>
    </source>
</evidence>
<reference evidence="2" key="1">
    <citation type="journal article" date="2021" name="Sci. Adv.">
        <title>The American lobster genome reveals insights on longevity, neural, and immune adaptations.</title>
        <authorList>
            <person name="Polinski J.M."/>
            <person name="Zimin A.V."/>
            <person name="Clark K.F."/>
            <person name="Kohn A.B."/>
            <person name="Sadowski N."/>
            <person name="Timp W."/>
            <person name="Ptitsyn A."/>
            <person name="Khanna P."/>
            <person name="Romanova D.Y."/>
            <person name="Williams P."/>
            <person name="Greenwood S.J."/>
            <person name="Moroz L.L."/>
            <person name="Walt D.R."/>
            <person name="Bodnar A.G."/>
        </authorList>
    </citation>
    <scope>NUCLEOTIDE SEQUENCE</scope>
    <source>
        <strain evidence="2">GMGI-L3</strain>
    </source>
</reference>
<dbReference type="AlphaFoldDB" id="A0A8J5N0D9"/>
<organism evidence="2 3">
    <name type="scientific">Homarus americanus</name>
    <name type="common">American lobster</name>
    <dbReference type="NCBI Taxonomy" id="6706"/>
    <lineage>
        <taxon>Eukaryota</taxon>
        <taxon>Metazoa</taxon>
        <taxon>Ecdysozoa</taxon>
        <taxon>Arthropoda</taxon>
        <taxon>Crustacea</taxon>
        <taxon>Multicrustacea</taxon>
        <taxon>Malacostraca</taxon>
        <taxon>Eumalacostraca</taxon>
        <taxon>Eucarida</taxon>
        <taxon>Decapoda</taxon>
        <taxon>Pleocyemata</taxon>
        <taxon>Astacidea</taxon>
        <taxon>Nephropoidea</taxon>
        <taxon>Nephropidae</taxon>
        <taxon>Homarus</taxon>
    </lineage>
</organism>
<name>A0A8J5N0D9_HOMAM</name>
<dbReference type="Proteomes" id="UP000747542">
    <property type="component" value="Unassembled WGS sequence"/>
</dbReference>
<feature type="region of interest" description="Disordered" evidence="1">
    <location>
        <begin position="1"/>
        <end position="21"/>
    </location>
</feature>
<protein>
    <submittedName>
        <fullName evidence="2">Uncharacterized protein</fullName>
    </submittedName>
</protein>
<sequence length="81" mass="9091">MEAFSNSQASLSRAKQSDGKKRGICQICEKEWNLNSDGMIRQHKHNSGRCLGSWGVPKENTTCIDPRKQLWATPLPTPAQH</sequence>
<keyword evidence="3" id="KW-1185">Reference proteome</keyword>